<reference evidence="2" key="1">
    <citation type="journal article" date="2019" name="Int. J. Syst. Evol. Microbiol.">
        <title>The Global Catalogue of Microorganisms (GCM) 10K type strain sequencing project: providing services to taxonomists for standard genome sequencing and annotation.</title>
        <authorList>
            <consortium name="The Broad Institute Genomics Platform"/>
            <consortium name="The Broad Institute Genome Sequencing Center for Infectious Disease"/>
            <person name="Wu L."/>
            <person name="Ma J."/>
        </authorList>
    </citation>
    <scope>NUCLEOTIDE SEQUENCE [LARGE SCALE GENOMIC DNA]</scope>
    <source>
        <strain evidence="2">CCM 8681</strain>
    </source>
</reference>
<dbReference type="RefSeq" id="WP_188373411.1">
    <property type="nucleotide sequence ID" value="NZ_BMDQ01000001.1"/>
</dbReference>
<organism evidence="1 2">
    <name type="scientific">Winogradskyella haliclonae</name>
    <dbReference type="NCBI Taxonomy" id="2048558"/>
    <lineage>
        <taxon>Bacteria</taxon>
        <taxon>Pseudomonadati</taxon>
        <taxon>Bacteroidota</taxon>
        <taxon>Flavobacteriia</taxon>
        <taxon>Flavobacteriales</taxon>
        <taxon>Flavobacteriaceae</taxon>
        <taxon>Winogradskyella</taxon>
    </lineage>
</organism>
<name>A0ABQ2BXI5_9FLAO</name>
<evidence type="ECO:0000313" key="1">
    <source>
        <dbReference type="EMBL" id="GGI56497.1"/>
    </source>
</evidence>
<evidence type="ECO:0000313" key="2">
    <source>
        <dbReference type="Proteomes" id="UP000624701"/>
    </source>
</evidence>
<dbReference type="Pfam" id="PF14092">
    <property type="entry name" value="DUF4270"/>
    <property type="match status" value="1"/>
</dbReference>
<protein>
    <recommendedName>
        <fullName evidence="3">DUF4270 domain-containing protein</fullName>
    </recommendedName>
</protein>
<keyword evidence="2" id="KW-1185">Reference proteome</keyword>
<evidence type="ECO:0008006" key="3">
    <source>
        <dbReference type="Google" id="ProtNLM"/>
    </source>
</evidence>
<dbReference type="EMBL" id="BMDQ01000001">
    <property type="protein sequence ID" value="GGI56497.1"/>
    <property type="molecule type" value="Genomic_DNA"/>
</dbReference>
<gene>
    <name evidence="1" type="ORF">GCM10011444_08060</name>
</gene>
<dbReference type="Proteomes" id="UP000624701">
    <property type="component" value="Unassembled WGS sequence"/>
</dbReference>
<dbReference type="PROSITE" id="PS51257">
    <property type="entry name" value="PROKAR_LIPOPROTEIN"/>
    <property type="match status" value="1"/>
</dbReference>
<sequence>MKLYKKNLRNILVFGFMTCLFIACDEEFSTIDSDIINEETATNFNTTSEKFDVISYTDKLDPVQTSGLGINMLGVFNDPTYGQTIASFLTQVNTTLVDPSFGSNVILDSVVLSIPFFSRNIGLDEDNNIAYEIDSILPRDDIYNPIKLSLYENNYFLRDFDPNEEFDVGQSYFSNKSASANELISISDLEFTLIDEIETLEISNQEILLTDGDETEPTINQRLSPRIRIVWDKNIPDDSNVINYWTEKIINQEGESTLSNINNFNDYFRGLYFKAEPINNNGSLMLLNLAQEDANITLFYSFDSTSVDGERDNSTYVLTFNPTRVNFFENNYTLPFSDGNQDDGDSRLYLKGGQGALAGIKLFNGENSDNDNTNDNTFETWRKQFVNLDENGDFESSKRLINEANLVFYVDQTLVEQGEEPERLYIYNKTNRGPLFDYFEDVQNNTSPSQSIINHLGVLIRDQNTERGIRYKMTITTHINNLLINNSENVELGIAVSGNVNLEGSIPQYRVQTSNGETETVPVSSVISPRGTVLHGSNSEIEDKRLFLEIFYTCLETDIDCPNN</sequence>
<comment type="caution">
    <text evidence="1">The sequence shown here is derived from an EMBL/GenBank/DDBJ whole genome shotgun (WGS) entry which is preliminary data.</text>
</comment>
<dbReference type="InterPro" id="IPR025366">
    <property type="entry name" value="DUF4270"/>
</dbReference>
<proteinExistence type="predicted"/>
<accession>A0ABQ2BXI5</accession>